<accession>W9QUV0</accession>
<sequence>MGSKPISFDEKWAEIYKVMMLKRIIEGLPDLTISSEEYMTVHTCVYDICTGSPPCDANIERLYNKYREVYEEYIASTVLPSLREKHGEFLLRELVKRRENHKVMTRWLSRLFHYLNPAYVKQRIVPTPHEVGGLSALGTRCMQS</sequence>
<dbReference type="PANTHER" id="PTHR11932">
    <property type="entry name" value="CULLIN"/>
    <property type="match status" value="1"/>
</dbReference>
<comment type="similarity">
    <text evidence="1">Belongs to the cullin family.</text>
</comment>
<evidence type="ECO:0000313" key="4">
    <source>
        <dbReference type="Proteomes" id="UP000030645"/>
    </source>
</evidence>
<keyword evidence="4" id="KW-1185">Reference proteome</keyword>
<evidence type="ECO:0000256" key="1">
    <source>
        <dbReference type="ARBA" id="ARBA00006019"/>
    </source>
</evidence>
<dbReference type="Proteomes" id="UP000030645">
    <property type="component" value="Unassembled WGS sequence"/>
</dbReference>
<gene>
    <name evidence="3" type="ORF">L484_005332</name>
</gene>
<reference evidence="4" key="1">
    <citation type="submission" date="2013-01" db="EMBL/GenBank/DDBJ databases">
        <title>Draft Genome Sequence of a Mulberry Tree, Morus notabilis C.K. Schneid.</title>
        <authorList>
            <person name="He N."/>
            <person name="Zhao S."/>
        </authorList>
    </citation>
    <scope>NUCLEOTIDE SEQUENCE</scope>
</reference>
<dbReference type="GO" id="GO:0031625">
    <property type="term" value="F:ubiquitin protein ligase binding"/>
    <property type="evidence" value="ECO:0007669"/>
    <property type="project" value="InterPro"/>
</dbReference>
<dbReference type="InterPro" id="IPR045093">
    <property type="entry name" value="Cullin"/>
</dbReference>
<evidence type="ECO:0000313" key="3">
    <source>
        <dbReference type="EMBL" id="EXB54843.1"/>
    </source>
</evidence>
<dbReference type="Gene3D" id="1.20.1310.10">
    <property type="entry name" value="Cullin Repeats"/>
    <property type="match status" value="1"/>
</dbReference>
<dbReference type="STRING" id="981085.W9QUV0"/>
<feature type="domain" description="Cullin N-terminal" evidence="2">
    <location>
        <begin position="32"/>
        <end position="123"/>
    </location>
</feature>
<dbReference type="InterPro" id="IPR016159">
    <property type="entry name" value="Cullin_repeat-like_dom_sf"/>
</dbReference>
<dbReference type="Pfam" id="PF00888">
    <property type="entry name" value="Cullin"/>
    <property type="match status" value="1"/>
</dbReference>
<dbReference type="eggNOG" id="KOG2166">
    <property type="taxonomic scope" value="Eukaryota"/>
</dbReference>
<dbReference type="SUPFAM" id="SSF74788">
    <property type="entry name" value="Cullin repeat-like"/>
    <property type="match status" value="1"/>
</dbReference>
<organism evidence="3 4">
    <name type="scientific">Morus notabilis</name>
    <dbReference type="NCBI Taxonomy" id="981085"/>
    <lineage>
        <taxon>Eukaryota</taxon>
        <taxon>Viridiplantae</taxon>
        <taxon>Streptophyta</taxon>
        <taxon>Embryophyta</taxon>
        <taxon>Tracheophyta</taxon>
        <taxon>Spermatophyta</taxon>
        <taxon>Magnoliopsida</taxon>
        <taxon>eudicotyledons</taxon>
        <taxon>Gunneridae</taxon>
        <taxon>Pentapetalae</taxon>
        <taxon>rosids</taxon>
        <taxon>fabids</taxon>
        <taxon>Rosales</taxon>
        <taxon>Moraceae</taxon>
        <taxon>Moreae</taxon>
        <taxon>Morus</taxon>
    </lineage>
</organism>
<dbReference type="InterPro" id="IPR001373">
    <property type="entry name" value="Cullin_N"/>
</dbReference>
<proteinExistence type="inferred from homology"/>
<dbReference type="GO" id="GO:0006511">
    <property type="term" value="P:ubiquitin-dependent protein catabolic process"/>
    <property type="evidence" value="ECO:0007669"/>
    <property type="project" value="InterPro"/>
</dbReference>
<dbReference type="EMBL" id="KE344211">
    <property type="protein sequence ID" value="EXB54843.1"/>
    <property type="molecule type" value="Genomic_DNA"/>
</dbReference>
<name>W9QUV0_9ROSA</name>
<protein>
    <recommendedName>
        <fullName evidence="2">Cullin N-terminal domain-containing protein</fullName>
    </recommendedName>
</protein>
<evidence type="ECO:0000259" key="2">
    <source>
        <dbReference type="Pfam" id="PF00888"/>
    </source>
</evidence>
<dbReference type="AlphaFoldDB" id="W9QUV0"/>